<sequence length="157" mass="18260">MGHESGSWARSLPIMLGMRTIWRADFEATPAESLYGESISLPCDFFEDSLFQSQSEFVQTLKATIKDFKLVPSYHSKQKPFIFKNLKDCSRVFVRPDSVRQSLQPPYHRPYKHWREDTPYKPTEMLVKKIIIAPLPIPTSTRATRGGRQVRLPVRYQ</sequence>
<evidence type="ECO:0000313" key="2">
    <source>
        <dbReference type="Proteomes" id="UP000887159"/>
    </source>
</evidence>
<dbReference type="EMBL" id="BMAU01021176">
    <property type="protein sequence ID" value="GFX94040.1"/>
    <property type="molecule type" value="Genomic_DNA"/>
</dbReference>
<protein>
    <submittedName>
        <fullName evidence="1">Uncharacterized protein</fullName>
    </submittedName>
</protein>
<dbReference type="PANTHER" id="PTHR38681">
    <property type="entry name" value="RETROVIRUS-RELATED POL POLYPROTEIN FROM TRANSPOSON 412-LIKE PROTEIN-RELATED"/>
    <property type="match status" value="1"/>
</dbReference>
<dbReference type="Proteomes" id="UP000887159">
    <property type="component" value="Unassembled WGS sequence"/>
</dbReference>
<dbReference type="PANTHER" id="PTHR38681:SF1">
    <property type="entry name" value="RETROVIRUS-RELATED POL POLYPROTEIN FROM TRANSPOSON 412-LIKE PROTEIN"/>
    <property type="match status" value="1"/>
</dbReference>
<accession>A0A8X6RG69</accession>
<dbReference type="AlphaFoldDB" id="A0A8X6RG69"/>
<organism evidence="1 2">
    <name type="scientific">Trichonephila clavipes</name>
    <name type="common">Golden silk orbweaver</name>
    <name type="synonym">Nephila clavipes</name>
    <dbReference type="NCBI Taxonomy" id="2585209"/>
    <lineage>
        <taxon>Eukaryota</taxon>
        <taxon>Metazoa</taxon>
        <taxon>Ecdysozoa</taxon>
        <taxon>Arthropoda</taxon>
        <taxon>Chelicerata</taxon>
        <taxon>Arachnida</taxon>
        <taxon>Araneae</taxon>
        <taxon>Araneomorphae</taxon>
        <taxon>Entelegynae</taxon>
        <taxon>Araneoidea</taxon>
        <taxon>Nephilidae</taxon>
        <taxon>Trichonephila</taxon>
    </lineage>
</organism>
<comment type="caution">
    <text evidence="1">The sequence shown here is derived from an EMBL/GenBank/DDBJ whole genome shotgun (WGS) entry which is preliminary data.</text>
</comment>
<reference evidence="1" key="1">
    <citation type="submission" date="2020-08" db="EMBL/GenBank/DDBJ databases">
        <title>Multicomponent nature underlies the extraordinary mechanical properties of spider dragline silk.</title>
        <authorList>
            <person name="Kono N."/>
            <person name="Nakamura H."/>
            <person name="Mori M."/>
            <person name="Yoshida Y."/>
            <person name="Ohtoshi R."/>
            <person name="Malay A.D."/>
            <person name="Moran D.A.P."/>
            <person name="Tomita M."/>
            <person name="Numata K."/>
            <person name="Arakawa K."/>
        </authorList>
    </citation>
    <scope>NUCLEOTIDE SEQUENCE</scope>
</reference>
<evidence type="ECO:0000313" key="1">
    <source>
        <dbReference type="EMBL" id="GFX94040.1"/>
    </source>
</evidence>
<name>A0A8X6RG69_TRICX</name>
<proteinExistence type="predicted"/>
<gene>
    <name evidence="1" type="primary">AVEN_113473_1</name>
    <name evidence="1" type="ORF">TNCV_3414021</name>
</gene>
<keyword evidence="2" id="KW-1185">Reference proteome</keyword>